<dbReference type="GO" id="GO:0003700">
    <property type="term" value="F:DNA-binding transcription factor activity"/>
    <property type="evidence" value="ECO:0007669"/>
    <property type="project" value="InterPro"/>
</dbReference>
<accession>A0A1H4IWG5</accession>
<dbReference type="AlphaFoldDB" id="A0A1H4IWG5"/>
<dbReference type="Proteomes" id="UP000183407">
    <property type="component" value="Unassembled WGS sequence"/>
</dbReference>
<evidence type="ECO:0000256" key="1">
    <source>
        <dbReference type="ARBA" id="ARBA00023015"/>
    </source>
</evidence>
<dbReference type="InterPro" id="IPR018060">
    <property type="entry name" value="HTH_AraC"/>
</dbReference>
<dbReference type="RefSeq" id="WP_073358013.1">
    <property type="nucleotide sequence ID" value="NZ_FNTL01000002.1"/>
</dbReference>
<dbReference type="InterPro" id="IPR009594">
    <property type="entry name" value="Tscrpt_reg_HTH_AraC_N"/>
</dbReference>
<dbReference type="PRINTS" id="PR00032">
    <property type="entry name" value="HTHARAC"/>
</dbReference>
<name>A0A1H4IWG5_RHOJO</name>
<dbReference type="InterPro" id="IPR020449">
    <property type="entry name" value="Tscrpt_reg_AraC-type_HTH"/>
</dbReference>
<reference evidence="6" key="1">
    <citation type="submission" date="2016-10" db="EMBL/GenBank/DDBJ databases">
        <authorList>
            <person name="Varghese N."/>
        </authorList>
    </citation>
    <scope>NUCLEOTIDE SEQUENCE [LARGE SCALE GENOMIC DNA]</scope>
    <source>
        <strain evidence="6">DSM 44719</strain>
    </source>
</reference>
<organism evidence="5 6">
    <name type="scientific">Rhodococcus jostii</name>
    <dbReference type="NCBI Taxonomy" id="132919"/>
    <lineage>
        <taxon>Bacteria</taxon>
        <taxon>Bacillati</taxon>
        <taxon>Actinomycetota</taxon>
        <taxon>Actinomycetes</taxon>
        <taxon>Mycobacteriales</taxon>
        <taxon>Nocardiaceae</taxon>
        <taxon>Rhodococcus</taxon>
    </lineage>
</organism>
<evidence type="ECO:0000259" key="4">
    <source>
        <dbReference type="PROSITE" id="PS01124"/>
    </source>
</evidence>
<dbReference type="SMART" id="SM00342">
    <property type="entry name" value="HTH_ARAC"/>
    <property type="match status" value="1"/>
</dbReference>
<gene>
    <name evidence="5" type="ORF">SAMN04490220_0528</name>
</gene>
<dbReference type="PANTHER" id="PTHR43436">
    <property type="entry name" value="ARAC-FAMILY TRANSCRIPTIONAL REGULATOR"/>
    <property type="match status" value="1"/>
</dbReference>
<dbReference type="Pfam" id="PF12833">
    <property type="entry name" value="HTH_18"/>
    <property type="match status" value="1"/>
</dbReference>
<dbReference type="PROSITE" id="PS01124">
    <property type="entry name" value="HTH_ARAC_FAMILY_2"/>
    <property type="match status" value="1"/>
</dbReference>
<feature type="domain" description="HTH araC/xylS-type" evidence="4">
    <location>
        <begin position="207"/>
        <end position="305"/>
    </location>
</feature>
<evidence type="ECO:0000256" key="2">
    <source>
        <dbReference type="ARBA" id="ARBA00023125"/>
    </source>
</evidence>
<evidence type="ECO:0000256" key="3">
    <source>
        <dbReference type="ARBA" id="ARBA00023163"/>
    </source>
</evidence>
<dbReference type="Pfam" id="PF06719">
    <property type="entry name" value="AraC_N"/>
    <property type="match status" value="1"/>
</dbReference>
<keyword evidence="1" id="KW-0805">Transcription regulation</keyword>
<dbReference type="PANTHER" id="PTHR43436:SF1">
    <property type="entry name" value="TRANSCRIPTIONAL REGULATORY PROTEIN"/>
    <property type="match status" value="1"/>
</dbReference>
<evidence type="ECO:0000313" key="5">
    <source>
        <dbReference type="EMBL" id="SEB37638.1"/>
    </source>
</evidence>
<proteinExistence type="predicted"/>
<dbReference type="SUPFAM" id="SSF46689">
    <property type="entry name" value="Homeodomain-like"/>
    <property type="match status" value="2"/>
</dbReference>
<keyword evidence="2 5" id="KW-0238">DNA-binding</keyword>
<dbReference type="GO" id="GO:0043565">
    <property type="term" value="F:sequence-specific DNA binding"/>
    <property type="evidence" value="ECO:0007669"/>
    <property type="project" value="InterPro"/>
</dbReference>
<dbReference type="Gene3D" id="1.10.10.60">
    <property type="entry name" value="Homeodomain-like"/>
    <property type="match status" value="2"/>
</dbReference>
<dbReference type="InterPro" id="IPR009057">
    <property type="entry name" value="Homeodomain-like_sf"/>
</dbReference>
<evidence type="ECO:0000313" key="6">
    <source>
        <dbReference type="Proteomes" id="UP000183407"/>
    </source>
</evidence>
<dbReference type="EMBL" id="FNTL01000002">
    <property type="protein sequence ID" value="SEB37638.1"/>
    <property type="molecule type" value="Genomic_DNA"/>
</dbReference>
<keyword evidence="3" id="KW-0804">Transcription</keyword>
<dbReference type="OrthoDB" id="34150at2"/>
<sequence>MTGINQIEQRITSGDLIAALAARAPRVGGNDGGWPGLTIYRFTEPMDPQWEEIQSLSLGIVAQGRKAVTVEGKRYVYDPFNYLVLSSNLHFQAEILEASARLPFLSFVLQIDPALVRKVSTDMLERRAASFPPVRLDAEPDKCVVSALDQDLMGTVVRFLQALSVGPDRRVLAPLYMQEMVYRVLQREQFSRMLHIAAQQAAGNPVAAALTYIRAHLGEPMTVTDMAEQVSLSPSAFSHLFREVTGRSPYQFVKEIRLDRARELLVDGRLAVTEVSRAVGYSSVSHFIKEFRGRFGTTPKAYADAQALGEEMRAIRSDAS</sequence>
<protein>
    <submittedName>
        <fullName evidence="5">AraC-type DNA-binding protein</fullName>
    </submittedName>
</protein>